<keyword evidence="2" id="KW-1185">Reference proteome</keyword>
<sequence>GLPKRRILEYA</sequence>
<comment type="caution">
    <text evidence="1">The sequence shown here is derived from an EMBL/GenBank/DDBJ whole genome shotgun (WGS) entry which is preliminary data.</text>
</comment>
<reference evidence="1 2" key="1">
    <citation type="journal article" date="2022" name="DNA Res.">
        <title>Chromosomal-level genome assembly of the orchid tree Bauhinia variegata (Leguminosae; Cercidoideae) supports the allotetraploid origin hypothesis of Bauhinia.</title>
        <authorList>
            <person name="Zhong Y."/>
            <person name="Chen Y."/>
            <person name="Zheng D."/>
            <person name="Pang J."/>
            <person name="Liu Y."/>
            <person name="Luo S."/>
            <person name="Meng S."/>
            <person name="Qian L."/>
            <person name="Wei D."/>
            <person name="Dai S."/>
            <person name="Zhou R."/>
        </authorList>
    </citation>
    <scope>NUCLEOTIDE SEQUENCE [LARGE SCALE GENOMIC DNA]</scope>
    <source>
        <strain evidence="1">BV-YZ2020</strain>
    </source>
</reference>
<evidence type="ECO:0000313" key="1">
    <source>
        <dbReference type="EMBL" id="KAI4316068.1"/>
    </source>
</evidence>
<organism evidence="1 2">
    <name type="scientific">Bauhinia variegata</name>
    <name type="common">Purple orchid tree</name>
    <name type="synonym">Phanera variegata</name>
    <dbReference type="NCBI Taxonomy" id="167791"/>
    <lineage>
        <taxon>Eukaryota</taxon>
        <taxon>Viridiplantae</taxon>
        <taxon>Streptophyta</taxon>
        <taxon>Embryophyta</taxon>
        <taxon>Tracheophyta</taxon>
        <taxon>Spermatophyta</taxon>
        <taxon>Magnoliopsida</taxon>
        <taxon>eudicotyledons</taxon>
        <taxon>Gunneridae</taxon>
        <taxon>Pentapetalae</taxon>
        <taxon>rosids</taxon>
        <taxon>fabids</taxon>
        <taxon>Fabales</taxon>
        <taxon>Fabaceae</taxon>
        <taxon>Cercidoideae</taxon>
        <taxon>Cercideae</taxon>
        <taxon>Bauhiniinae</taxon>
        <taxon>Bauhinia</taxon>
    </lineage>
</organism>
<evidence type="ECO:0000313" key="2">
    <source>
        <dbReference type="Proteomes" id="UP000828941"/>
    </source>
</evidence>
<name>A0ACB9LWS9_BAUVA</name>
<proteinExistence type="predicted"/>
<gene>
    <name evidence="1" type="ORF">L6164_024085</name>
</gene>
<dbReference type="EMBL" id="CM039435">
    <property type="protein sequence ID" value="KAI4316068.1"/>
    <property type="molecule type" value="Genomic_DNA"/>
</dbReference>
<accession>A0ACB9LWS9</accession>
<protein>
    <submittedName>
        <fullName evidence="1">Uncharacterized protein</fullName>
    </submittedName>
</protein>
<feature type="non-terminal residue" evidence="1">
    <location>
        <position position="1"/>
    </location>
</feature>
<dbReference type="Proteomes" id="UP000828941">
    <property type="component" value="Chromosome 10"/>
</dbReference>